<dbReference type="InterPro" id="IPR024984">
    <property type="entry name" value="DUF3888"/>
</dbReference>
<dbReference type="HOGENOM" id="CLU_1552637_0_0_9"/>
<organism evidence="1 2">
    <name type="scientific">Clostridium scatologenes</name>
    <dbReference type="NCBI Taxonomy" id="1548"/>
    <lineage>
        <taxon>Bacteria</taxon>
        <taxon>Bacillati</taxon>
        <taxon>Bacillota</taxon>
        <taxon>Clostridia</taxon>
        <taxon>Eubacteriales</taxon>
        <taxon>Clostridiaceae</taxon>
        <taxon>Clostridium</taxon>
    </lineage>
</organism>
<gene>
    <name evidence="1" type="ORF">CSCA_4916</name>
</gene>
<dbReference type="Pfam" id="PF13027">
    <property type="entry name" value="DUF3888"/>
    <property type="match status" value="1"/>
</dbReference>
<evidence type="ECO:0008006" key="3">
    <source>
        <dbReference type="Google" id="ProtNLM"/>
    </source>
</evidence>
<dbReference type="STRING" id="1548.CSCA_4916"/>
<protein>
    <recommendedName>
        <fullName evidence="3">DUF3888 domain-containing protein</fullName>
    </recommendedName>
</protein>
<evidence type="ECO:0000313" key="1">
    <source>
        <dbReference type="EMBL" id="AKA72041.1"/>
    </source>
</evidence>
<name>A0A0E3GSG7_CLOSL</name>
<keyword evidence="2" id="KW-1185">Reference proteome</keyword>
<proteinExistence type="predicted"/>
<dbReference type="KEGG" id="csq:CSCA_4916"/>
<dbReference type="EMBL" id="CP009933">
    <property type="protein sequence ID" value="AKA72041.1"/>
    <property type="molecule type" value="Genomic_DNA"/>
</dbReference>
<dbReference type="Proteomes" id="UP000033115">
    <property type="component" value="Chromosome"/>
</dbReference>
<dbReference type="RefSeq" id="WP_029162370.1">
    <property type="nucleotide sequence ID" value="NZ_CP009933.1"/>
</dbReference>
<reference evidence="1 2" key="1">
    <citation type="journal article" date="2015" name="J. Biotechnol.">
        <title>Complete genome sequence of a malodorant-producing acetogen, Clostridium scatologenes ATCC 25775(T).</title>
        <authorList>
            <person name="Zhu Z."/>
            <person name="Guo T."/>
            <person name="Zheng H."/>
            <person name="Song T."/>
            <person name="Ouyang P."/>
            <person name="Xie J."/>
        </authorList>
    </citation>
    <scope>NUCLEOTIDE SEQUENCE [LARGE SCALE GENOMIC DNA]</scope>
    <source>
        <strain evidence="1 2">ATCC 25775</strain>
    </source>
</reference>
<sequence length="172" mass="20356">MRRTFINSLSLFILLTLITYNSTTIVNASNLFAITEEVSYNKEDRFNNHYKYLGMEEQLSKERVSELIVMNLLFPYMVKSVTDYYGGFVPFQLNYPTTKLLEADWKTDLPRAYFVVKIQIHPFLGAHYSVGIDNFTFRIDMDNKITLEKFEHIKSFKIPDYVKKQHLELKLE</sequence>
<dbReference type="AlphaFoldDB" id="A0A0E3GSG7"/>
<evidence type="ECO:0000313" key="2">
    <source>
        <dbReference type="Proteomes" id="UP000033115"/>
    </source>
</evidence>
<accession>A0A0E3GSG7</accession>